<keyword evidence="2" id="KW-0812">Transmembrane</keyword>
<keyword evidence="4" id="KW-1185">Reference proteome</keyword>
<evidence type="ECO:0000256" key="2">
    <source>
        <dbReference type="SAM" id="Phobius"/>
    </source>
</evidence>
<sequence>MTKLSVPALTIGVFFYIFILEVSCQTCDPGRCEKDQYCCGDNECCYNCTVTPCDSSEYCCGNNQCCSKEWQDKTWPWIIIVIGAIILFFVLAAIIYYCSVRRKRSRGYQQIYQTDPKSGAGADDEPSEQTPLLAGGGASPEITTSDQKPVSTSGNEETPQDEDEPTPDVLVSIVDEKAQYEASSESTPAGDQEKNTGKVVDTKADVDPLEDEKSKDEDILQMDDVPMVNEPATSEVETPDQQSDLLRSEGEGGEAASQEHPETLVEPKEPQPEEKQTGLEGHFEEKQTSPETEAEEHDVEPDAQEKEQLPEDVRDQPERKDESP</sequence>
<name>A0ABM0H1M3_SACKO</name>
<feature type="compositionally biased region" description="Basic and acidic residues" evidence="1">
    <location>
        <begin position="257"/>
        <end position="288"/>
    </location>
</feature>
<feature type="compositionally biased region" description="Acidic residues" evidence="1">
    <location>
        <begin position="292"/>
        <end position="302"/>
    </location>
</feature>
<keyword evidence="2" id="KW-0472">Membrane</keyword>
<feature type="transmembrane region" description="Helical" evidence="2">
    <location>
        <begin position="77"/>
        <end position="98"/>
    </location>
</feature>
<evidence type="ECO:0000256" key="3">
    <source>
        <dbReference type="SAM" id="SignalP"/>
    </source>
</evidence>
<keyword evidence="3" id="KW-0732">Signal</keyword>
<feature type="compositionally biased region" description="Polar residues" evidence="1">
    <location>
        <begin position="141"/>
        <end position="155"/>
    </location>
</feature>
<organism evidence="4 5">
    <name type="scientific">Saccoglossus kowalevskii</name>
    <name type="common">Acorn worm</name>
    <dbReference type="NCBI Taxonomy" id="10224"/>
    <lineage>
        <taxon>Eukaryota</taxon>
        <taxon>Metazoa</taxon>
        <taxon>Hemichordata</taxon>
        <taxon>Enteropneusta</taxon>
        <taxon>Harrimaniidae</taxon>
        <taxon>Saccoglossus</taxon>
    </lineage>
</organism>
<feature type="compositionally biased region" description="Polar residues" evidence="1">
    <location>
        <begin position="231"/>
        <end position="245"/>
    </location>
</feature>
<dbReference type="RefSeq" id="XP_002742205.2">
    <property type="nucleotide sequence ID" value="XM_002742159.2"/>
</dbReference>
<feature type="compositionally biased region" description="Basic and acidic residues" evidence="1">
    <location>
        <begin position="303"/>
        <end position="324"/>
    </location>
</feature>
<feature type="compositionally biased region" description="Basic and acidic residues" evidence="1">
    <location>
        <begin position="191"/>
        <end position="218"/>
    </location>
</feature>
<feature type="region of interest" description="Disordered" evidence="1">
    <location>
        <begin position="114"/>
        <end position="324"/>
    </location>
</feature>
<accession>A0ABM0H1M3</accession>
<proteinExistence type="predicted"/>
<protein>
    <submittedName>
        <fullName evidence="5">Nucleolin 2-like</fullName>
    </submittedName>
</protein>
<dbReference type="GeneID" id="100368161"/>
<feature type="chain" id="PRO_5045707681" evidence="3">
    <location>
        <begin position="25"/>
        <end position="324"/>
    </location>
</feature>
<keyword evidence="2" id="KW-1133">Transmembrane helix</keyword>
<feature type="signal peptide" evidence="3">
    <location>
        <begin position="1"/>
        <end position="24"/>
    </location>
</feature>
<evidence type="ECO:0000313" key="4">
    <source>
        <dbReference type="Proteomes" id="UP000694865"/>
    </source>
</evidence>
<reference evidence="5" key="1">
    <citation type="submission" date="2025-08" db="UniProtKB">
        <authorList>
            <consortium name="RefSeq"/>
        </authorList>
    </citation>
    <scope>IDENTIFICATION</scope>
    <source>
        <tissue evidence="5">Testes</tissue>
    </source>
</reference>
<evidence type="ECO:0000313" key="5">
    <source>
        <dbReference type="RefSeq" id="XP_002742205.2"/>
    </source>
</evidence>
<dbReference type="Proteomes" id="UP000694865">
    <property type="component" value="Unplaced"/>
</dbReference>
<gene>
    <name evidence="5" type="primary">LOC100368161</name>
</gene>
<evidence type="ECO:0000256" key="1">
    <source>
        <dbReference type="SAM" id="MobiDB-lite"/>
    </source>
</evidence>